<keyword evidence="8 11" id="KW-0560">Oxidoreductase</keyword>
<evidence type="ECO:0000256" key="7">
    <source>
        <dbReference type="ARBA" id="ARBA00022833"/>
    </source>
</evidence>
<dbReference type="SUPFAM" id="SSF53720">
    <property type="entry name" value="ALDH-like"/>
    <property type="match status" value="1"/>
</dbReference>
<protein>
    <recommendedName>
        <fullName evidence="5 11">Histidinol dehydrogenase</fullName>
        <shortName evidence="11 12">HDH</shortName>
        <ecNumber evidence="4 11">1.1.1.23</ecNumber>
    </recommendedName>
</protein>
<evidence type="ECO:0000256" key="1">
    <source>
        <dbReference type="ARBA" id="ARBA00003850"/>
    </source>
</evidence>
<dbReference type="InterPro" id="IPR022695">
    <property type="entry name" value="Histidinol_DH_monofunct"/>
</dbReference>
<feature type="active site" description="Proton acceptor" evidence="11 13">
    <location>
        <position position="323"/>
    </location>
</feature>
<evidence type="ECO:0000256" key="16">
    <source>
        <dbReference type="PIRSR" id="PIRSR000099-4"/>
    </source>
</evidence>
<dbReference type="GO" id="GO:0008270">
    <property type="term" value="F:zinc ion binding"/>
    <property type="evidence" value="ECO:0007669"/>
    <property type="project" value="UniProtKB-UniRule"/>
</dbReference>
<evidence type="ECO:0000256" key="15">
    <source>
        <dbReference type="PIRSR" id="PIRSR000099-3"/>
    </source>
</evidence>
<dbReference type="NCBIfam" id="TIGR00069">
    <property type="entry name" value="hisD"/>
    <property type="match status" value="1"/>
</dbReference>
<dbReference type="PRINTS" id="PR00083">
    <property type="entry name" value="HOLDHDRGNASE"/>
</dbReference>
<feature type="binding site" evidence="11 14">
    <location>
        <position position="125"/>
    </location>
    <ligand>
        <name>NAD(+)</name>
        <dbReference type="ChEBI" id="CHEBI:57540"/>
    </ligand>
</feature>
<evidence type="ECO:0000256" key="4">
    <source>
        <dbReference type="ARBA" id="ARBA00012965"/>
    </source>
</evidence>
<dbReference type="Gene3D" id="1.20.5.1300">
    <property type="match status" value="1"/>
</dbReference>
<keyword evidence="11 12" id="KW-0028">Amino-acid biosynthesis</keyword>
<dbReference type="GO" id="GO:0005737">
    <property type="term" value="C:cytoplasm"/>
    <property type="evidence" value="ECO:0007669"/>
    <property type="project" value="TreeGrafter"/>
</dbReference>
<name>A0A133VFF4_9EURY</name>
<comment type="cofactor">
    <cofactor evidence="11 16">
        <name>Zn(2+)</name>
        <dbReference type="ChEBI" id="CHEBI:29105"/>
    </cofactor>
    <text evidence="11 16">Binds 1 zinc ion per subunit.</text>
</comment>
<keyword evidence="9 11" id="KW-0368">Histidine biosynthesis</keyword>
<keyword evidence="6 11" id="KW-0479">Metal-binding</keyword>
<evidence type="ECO:0000256" key="3">
    <source>
        <dbReference type="ARBA" id="ARBA00010178"/>
    </source>
</evidence>
<dbReference type="EMBL" id="LHYD01000029">
    <property type="protein sequence ID" value="KXB05176.1"/>
    <property type="molecule type" value="Genomic_DNA"/>
</dbReference>
<evidence type="ECO:0000313" key="19">
    <source>
        <dbReference type="Proteomes" id="UP000070311"/>
    </source>
</evidence>
<feature type="binding site" evidence="11 14">
    <location>
        <position position="210"/>
    </location>
    <ligand>
        <name>NAD(+)</name>
        <dbReference type="ChEBI" id="CHEBI:57540"/>
    </ligand>
</feature>
<organism evidence="18 19">
    <name type="scientific">candidate division MSBL1 archaeon SCGC-AAA382A13</name>
    <dbReference type="NCBI Taxonomy" id="1698279"/>
    <lineage>
        <taxon>Archaea</taxon>
        <taxon>Methanobacteriati</taxon>
        <taxon>Methanobacteriota</taxon>
        <taxon>candidate division MSBL1</taxon>
    </lineage>
</organism>
<dbReference type="EC" id="1.1.1.23" evidence="4 11"/>
<keyword evidence="7 11" id="KW-0862">Zinc</keyword>
<feature type="binding site" evidence="11 16">
    <location>
        <position position="357"/>
    </location>
    <ligand>
        <name>Zn(2+)</name>
        <dbReference type="ChEBI" id="CHEBI:29105"/>
    </ligand>
</feature>
<feature type="active site" description="Proton acceptor" evidence="11 13">
    <location>
        <position position="324"/>
    </location>
</feature>
<evidence type="ECO:0000256" key="5">
    <source>
        <dbReference type="ARBA" id="ARBA00016531"/>
    </source>
</evidence>
<dbReference type="InterPro" id="IPR016161">
    <property type="entry name" value="Ald_DH/histidinol_DH"/>
</dbReference>
<dbReference type="HAMAP" id="MF_01024">
    <property type="entry name" value="HisD"/>
    <property type="match status" value="1"/>
</dbReference>
<feature type="binding site" evidence="11 15">
    <location>
        <position position="258"/>
    </location>
    <ligand>
        <name>substrate</name>
    </ligand>
</feature>
<reference evidence="18 19" key="1">
    <citation type="journal article" date="2016" name="Sci. Rep.">
        <title>Metabolic traits of an uncultured archaeal lineage -MSBL1- from brine pools of the Red Sea.</title>
        <authorList>
            <person name="Mwirichia R."/>
            <person name="Alam I."/>
            <person name="Rashid M."/>
            <person name="Vinu M."/>
            <person name="Ba-Alawi W."/>
            <person name="Anthony Kamau A."/>
            <person name="Kamanda Ngugi D."/>
            <person name="Goker M."/>
            <person name="Klenk H.P."/>
            <person name="Bajic V."/>
            <person name="Stingl U."/>
        </authorList>
    </citation>
    <scope>NUCLEOTIDE SEQUENCE [LARGE SCALE GENOMIC DNA]</scope>
    <source>
        <strain evidence="18">SCGC-AAA382A13</strain>
    </source>
</reference>
<evidence type="ECO:0000256" key="9">
    <source>
        <dbReference type="ARBA" id="ARBA00023102"/>
    </source>
</evidence>
<dbReference type="PROSITE" id="PS00611">
    <property type="entry name" value="HISOL_DEHYDROGENASE"/>
    <property type="match status" value="1"/>
</dbReference>
<dbReference type="CDD" id="cd06572">
    <property type="entry name" value="Histidinol_dh"/>
    <property type="match status" value="1"/>
</dbReference>
<dbReference type="InterPro" id="IPR001692">
    <property type="entry name" value="Histidinol_DH_CS"/>
</dbReference>
<accession>A0A133VFF4</accession>
<dbReference type="InterPro" id="IPR012131">
    <property type="entry name" value="Hstdl_DH"/>
</dbReference>
<keyword evidence="11 12" id="KW-0520">NAD</keyword>
<dbReference type="Pfam" id="PF00815">
    <property type="entry name" value="Histidinol_dh"/>
    <property type="match status" value="1"/>
</dbReference>
<dbReference type="GO" id="GO:0000105">
    <property type="term" value="P:L-histidine biosynthetic process"/>
    <property type="evidence" value="ECO:0007669"/>
    <property type="project" value="UniProtKB-UniRule"/>
</dbReference>
<comment type="caution">
    <text evidence="18">The sequence shown here is derived from an EMBL/GenBank/DDBJ whole genome shotgun (WGS) entry which is preliminary data.</text>
</comment>
<gene>
    <name evidence="11" type="primary">hisD</name>
    <name evidence="18" type="ORF">AKJ50_01620</name>
</gene>
<dbReference type="UniPathway" id="UPA00031">
    <property type="reaction ID" value="UER00014"/>
</dbReference>
<evidence type="ECO:0000256" key="13">
    <source>
        <dbReference type="PIRSR" id="PIRSR000099-1"/>
    </source>
</evidence>
<dbReference type="FunFam" id="3.40.50.1980:FF:000026">
    <property type="entry name" value="Histidinol dehydrogenase"/>
    <property type="match status" value="1"/>
</dbReference>
<feature type="binding site" evidence="11 14">
    <location>
        <position position="187"/>
    </location>
    <ligand>
        <name>NAD(+)</name>
        <dbReference type="ChEBI" id="CHEBI:57540"/>
    </ligand>
</feature>
<feature type="binding site" evidence="11 16">
    <location>
        <position position="255"/>
    </location>
    <ligand>
        <name>Zn(2+)</name>
        <dbReference type="ChEBI" id="CHEBI:29105"/>
    </ligand>
</feature>
<feature type="binding site" evidence="11 16">
    <location>
        <position position="258"/>
    </location>
    <ligand>
        <name>Zn(2+)</name>
        <dbReference type="ChEBI" id="CHEBI:29105"/>
    </ligand>
</feature>
<evidence type="ECO:0000256" key="2">
    <source>
        <dbReference type="ARBA" id="ARBA00004940"/>
    </source>
</evidence>
<comment type="pathway">
    <text evidence="2 11 12">Amino-acid biosynthesis; L-histidine biosynthesis; L-histidine from 5-phospho-alpha-D-ribose 1-diphosphate: step 9/9.</text>
</comment>
<dbReference type="Proteomes" id="UP000070311">
    <property type="component" value="Unassembled WGS sequence"/>
</dbReference>
<evidence type="ECO:0000313" key="18">
    <source>
        <dbReference type="EMBL" id="KXB05176.1"/>
    </source>
</evidence>
<dbReference type="PATRIC" id="fig|1698279.3.peg.225"/>
<feature type="binding site" evidence="11 15">
    <location>
        <position position="324"/>
    </location>
    <ligand>
        <name>substrate</name>
    </ligand>
</feature>
<comment type="similarity">
    <text evidence="3 11 12 17">Belongs to the histidinol dehydrogenase family.</text>
</comment>
<dbReference type="PIRSF" id="PIRSF000099">
    <property type="entry name" value="Histidinol_dh"/>
    <property type="match status" value="1"/>
</dbReference>
<comment type="catalytic activity">
    <reaction evidence="10 11 12">
        <text>L-histidinol + 2 NAD(+) + H2O = L-histidine + 2 NADH + 3 H(+)</text>
        <dbReference type="Rhea" id="RHEA:20641"/>
        <dbReference type="ChEBI" id="CHEBI:15377"/>
        <dbReference type="ChEBI" id="CHEBI:15378"/>
        <dbReference type="ChEBI" id="CHEBI:57540"/>
        <dbReference type="ChEBI" id="CHEBI:57595"/>
        <dbReference type="ChEBI" id="CHEBI:57699"/>
        <dbReference type="ChEBI" id="CHEBI:57945"/>
        <dbReference type="EC" id="1.1.1.23"/>
    </reaction>
</comment>
<dbReference type="PANTHER" id="PTHR21256">
    <property type="entry name" value="HISTIDINOL DEHYDROGENASE HDH"/>
    <property type="match status" value="1"/>
</dbReference>
<keyword evidence="19" id="KW-1185">Reference proteome</keyword>
<evidence type="ECO:0000256" key="12">
    <source>
        <dbReference type="PIRNR" id="PIRNR000099"/>
    </source>
</evidence>
<feature type="binding site" evidence="11 15">
    <location>
        <position position="416"/>
    </location>
    <ligand>
        <name>substrate</name>
    </ligand>
</feature>
<evidence type="ECO:0000256" key="17">
    <source>
        <dbReference type="RuleBase" id="RU004175"/>
    </source>
</evidence>
<proteinExistence type="inferred from homology"/>
<dbReference type="GO" id="GO:0004399">
    <property type="term" value="F:histidinol dehydrogenase activity"/>
    <property type="evidence" value="ECO:0007669"/>
    <property type="project" value="UniProtKB-UniRule"/>
</dbReference>
<dbReference type="Gene3D" id="3.40.50.1980">
    <property type="entry name" value="Nitrogenase molybdenum iron protein domain"/>
    <property type="match status" value="2"/>
</dbReference>
<evidence type="ECO:0000256" key="14">
    <source>
        <dbReference type="PIRSR" id="PIRSR000099-2"/>
    </source>
</evidence>
<comment type="function">
    <text evidence="1 11 12">Catalyzes the sequential NAD-dependent oxidations of L-histidinol to L-histidinaldehyde and then to L-histidine.</text>
</comment>
<dbReference type="FunFam" id="3.40.50.1980:FF:000001">
    <property type="entry name" value="Histidinol dehydrogenase"/>
    <property type="match status" value="1"/>
</dbReference>
<evidence type="ECO:0000256" key="10">
    <source>
        <dbReference type="ARBA" id="ARBA00049489"/>
    </source>
</evidence>
<evidence type="ECO:0000256" key="6">
    <source>
        <dbReference type="ARBA" id="ARBA00022723"/>
    </source>
</evidence>
<feature type="binding site" evidence="11 16">
    <location>
        <position position="416"/>
    </location>
    <ligand>
        <name>Zn(2+)</name>
        <dbReference type="ChEBI" id="CHEBI:29105"/>
    </ligand>
</feature>
<dbReference type="AlphaFoldDB" id="A0A133VFF4"/>
<sequence length="426" mass="46528">MKLWNRSDAFKRKLFRRSEAEINGVLPEVRKIISEIKNRGEIALLNYTEKFDGVKMGRDQLRVKEEEKQKAFKSLRDEYINPMKKAAEAIEKYHKRQLPDEWTIEPETGVKAGQALRPLNSVGVYVPGGNAQYPSSVLMSAIPAKVAGVEKIVMCTPPNSDQSVNAATLIAADIAGVDEIYKAGGAQAIGIMANGGKTVPKVDKIVGPGNIYVAAAKKIVSTNVDIDFVAGPSEVLILADSQADPRKIALDLVAQAEHDTYAASVLVTTSEKVARAVQEEVKDVLDDIPRKRTASRALHEYGNIILVRRKQEAIDFANTYAPEHLQIMTKDPEKILDKIKNAGAIFLGPYSPSSAGDFAVGPSHVLPTGGLARRTDGLTVYDFLKLTSVQNITKEGLEKISEVIEKMSELEGLSAHSKSIRERLEG</sequence>
<feature type="binding site" evidence="11 15">
    <location>
        <position position="255"/>
    </location>
    <ligand>
        <name>substrate</name>
    </ligand>
</feature>
<feature type="binding site" evidence="11 15">
    <location>
        <position position="233"/>
    </location>
    <ligand>
        <name>substrate</name>
    </ligand>
</feature>
<dbReference type="PANTHER" id="PTHR21256:SF2">
    <property type="entry name" value="HISTIDINE BIOSYNTHESIS TRIFUNCTIONAL PROTEIN"/>
    <property type="match status" value="1"/>
</dbReference>
<evidence type="ECO:0000256" key="11">
    <source>
        <dbReference type="HAMAP-Rule" id="MF_01024"/>
    </source>
</evidence>
<feature type="binding site" evidence="11 15">
    <location>
        <position position="411"/>
    </location>
    <ligand>
        <name>substrate</name>
    </ligand>
</feature>
<feature type="binding site" evidence="11 15">
    <location>
        <position position="357"/>
    </location>
    <ligand>
        <name>substrate</name>
    </ligand>
</feature>
<evidence type="ECO:0000256" key="8">
    <source>
        <dbReference type="ARBA" id="ARBA00023002"/>
    </source>
</evidence>
<dbReference type="GO" id="GO:0051287">
    <property type="term" value="F:NAD binding"/>
    <property type="evidence" value="ECO:0007669"/>
    <property type="project" value="InterPro"/>
</dbReference>